<evidence type="ECO:0000313" key="5">
    <source>
        <dbReference type="Proteomes" id="UP000317624"/>
    </source>
</evidence>
<sequence>MKKAVTSAHSCRRQGLASCLVLLLLAGSVLAAPQPGRRVWQRRTPPPADSLLATSLPADAAAQPPLRRPAAARLQELSQQHEFQYTDVTETPANPSLWDRLLSWIWDHLSRLLDTRGGHLVWNTLWYGLMGATLIFAVLKLLQVDITKVFGRAPRALPLAYEMGQENIHELNFADALAQAETAGNLRLAVRLGYLQLLKQLTDRDFIAWQPDKTNQTYLRELAASQPTARPAFAELTRQFEYAWYGELPVSAALYQRVRETQRQFGQQLSGAGRAAHLT</sequence>
<protein>
    <submittedName>
        <fullName evidence="4">DUF4129 domain-containing protein</fullName>
    </submittedName>
</protein>
<gene>
    <name evidence="4" type="ORF">FNT36_14790</name>
</gene>
<dbReference type="EMBL" id="VMRJ01000003">
    <property type="protein sequence ID" value="TVT40723.1"/>
    <property type="molecule type" value="Genomic_DNA"/>
</dbReference>
<keyword evidence="1" id="KW-0472">Membrane</keyword>
<name>A0A558BW91_9BACT</name>
<evidence type="ECO:0000259" key="3">
    <source>
        <dbReference type="Pfam" id="PF13559"/>
    </source>
</evidence>
<keyword evidence="5" id="KW-1185">Reference proteome</keyword>
<comment type="caution">
    <text evidence="4">The sequence shown here is derived from an EMBL/GenBank/DDBJ whole genome shotgun (WGS) entry which is preliminary data.</text>
</comment>
<feature type="transmembrane region" description="Helical" evidence="1">
    <location>
        <begin position="124"/>
        <end position="142"/>
    </location>
</feature>
<evidence type="ECO:0000256" key="1">
    <source>
        <dbReference type="SAM" id="Phobius"/>
    </source>
</evidence>
<keyword evidence="1" id="KW-0812">Transmembrane</keyword>
<keyword evidence="1" id="KW-1133">Transmembrane helix</keyword>
<dbReference type="OrthoDB" id="5491447at2"/>
<dbReference type="Pfam" id="PF13559">
    <property type="entry name" value="DUF4129"/>
    <property type="match status" value="1"/>
</dbReference>
<accession>A0A558BW91</accession>
<feature type="domain" description="Protein-glutamine gamma-glutamyltransferase-like C-terminal" evidence="3">
    <location>
        <begin position="194"/>
        <end position="260"/>
    </location>
</feature>
<proteinExistence type="predicted"/>
<keyword evidence="2" id="KW-0732">Signal</keyword>
<reference evidence="4 5" key="1">
    <citation type="submission" date="2019-07" db="EMBL/GenBank/DDBJ databases">
        <title>Hymenobacter sp. straun FUR1 Genome sequencing and assembly.</title>
        <authorList>
            <person name="Chhetri G."/>
        </authorList>
    </citation>
    <scope>NUCLEOTIDE SEQUENCE [LARGE SCALE GENOMIC DNA]</scope>
    <source>
        <strain evidence="4 5">Fur1</strain>
    </source>
</reference>
<organism evidence="4 5">
    <name type="scientific">Hymenobacter setariae</name>
    <dbReference type="NCBI Taxonomy" id="2594794"/>
    <lineage>
        <taxon>Bacteria</taxon>
        <taxon>Pseudomonadati</taxon>
        <taxon>Bacteroidota</taxon>
        <taxon>Cytophagia</taxon>
        <taxon>Cytophagales</taxon>
        <taxon>Hymenobacteraceae</taxon>
        <taxon>Hymenobacter</taxon>
    </lineage>
</organism>
<dbReference type="InterPro" id="IPR025403">
    <property type="entry name" value="TgpA-like_C"/>
</dbReference>
<feature type="signal peptide" evidence="2">
    <location>
        <begin position="1"/>
        <end position="31"/>
    </location>
</feature>
<evidence type="ECO:0000256" key="2">
    <source>
        <dbReference type="SAM" id="SignalP"/>
    </source>
</evidence>
<dbReference type="AlphaFoldDB" id="A0A558BW91"/>
<feature type="chain" id="PRO_5022047076" evidence="2">
    <location>
        <begin position="32"/>
        <end position="279"/>
    </location>
</feature>
<dbReference type="Proteomes" id="UP000317624">
    <property type="component" value="Unassembled WGS sequence"/>
</dbReference>
<evidence type="ECO:0000313" key="4">
    <source>
        <dbReference type="EMBL" id="TVT40723.1"/>
    </source>
</evidence>